<keyword evidence="2" id="KW-0067">ATP-binding</keyword>
<dbReference type="Gene3D" id="3.40.50.300">
    <property type="entry name" value="P-loop containing nucleotide triphosphate hydrolases"/>
    <property type="match status" value="1"/>
</dbReference>
<dbReference type="PROSITE" id="PS50045">
    <property type="entry name" value="SIGMA54_INTERACT_4"/>
    <property type="match status" value="1"/>
</dbReference>
<dbReference type="InterPro" id="IPR025943">
    <property type="entry name" value="Sigma_54_int_dom_ATP-bd_2"/>
</dbReference>
<dbReference type="PROSITE" id="PS00676">
    <property type="entry name" value="SIGMA54_INTERACT_2"/>
    <property type="match status" value="1"/>
</dbReference>
<evidence type="ECO:0000256" key="1">
    <source>
        <dbReference type="ARBA" id="ARBA00022741"/>
    </source>
</evidence>
<dbReference type="InterPro" id="IPR025662">
    <property type="entry name" value="Sigma_54_int_dom_ATP-bd_1"/>
</dbReference>
<dbReference type="InterPro" id="IPR003593">
    <property type="entry name" value="AAA+_ATPase"/>
</dbReference>
<keyword evidence="8" id="KW-1185">Reference proteome</keyword>
<organism evidence="7 8">
    <name type="scientific">Niastella populi</name>
    <dbReference type="NCBI Taxonomy" id="550983"/>
    <lineage>
        <taxon>Bacteria</taxon>
        <taxon>Pseudomonadati</taxon>
        <taxon>Bacteroidota</taxon>
        <taxon>Chitinophagia</taxon>
        <taxon>Chitinophagales</taxon>
        <taxon>Chitinophagaceae</taxon>
        <taxon>Niastella</taxon>
    </lineage>
</organism>
<evidence type="ECO:0000256" key="2">
    <source>
        <dbReference type="ARBA" id="ARBA00022840"/>
    </source>
</evidence>
<evidence type="ECO:0000256" key="5">
    <source>
        <dbReference type="ARBA" id="ARBA00023163"/>
    </source>
</evidence>
<name>A0A1V9GCB6_9BACT</name>
<dbReference type="SMART" id="SM00382">
    <property type="entry name" value="AAA"/>
    <property type="match status" value="1"/>
</dbReference>
<dbReference type="PROSITE" id="PS00675">
    <property type="entry name" value="SIGMA54_INTERACT_1"/>
    <property type="match status" value="1"/>
</dbReference>
<dbReference type="PROSITE" id="PS00688">
    <property type="entry name" value="SIGMA54_INTERACT_3"/>
    <property type="match status" value="1"/>
</dbReference>
<dbReference type="EMBL" id="LWBP01000001">
    <property type="protein sequence ID" value="OQP68325.1"/>
    <property type="molecule type" value="Genomic_DNA"/>
</dbReference>
<dbReference type="SUPFAM" id="SSF52540">
    <property type="entry name" value="P-loop containing nucleoside triphosphate hydrolases"/>
    <property type="match status" value="1"/>
</dbReference>
<dbReference type="AlphaFoldDB" id="A0A1V9GCB6"/>
<dbReference type="CDD" id="cd00009">
    <property type="entry name" value="AAA"/>
    <property type="match status" value="1"/>
</dbReference>
<keyword evidence="5" id="KW-0804">Transcription</keyword>
<dbReference type="STRING" id="550983.A4R26_00515"/>
<accession>A0A1V9GCB6</accession>
<sequence length="349" mass="39610">MLFWHANGKLWLNVTIMQTANIRTQHHMVPPHLPTLHHEEMIGESPATKKTLQLISKVAPSASTVLVLGETGTGKELIARAIHQRSPRYKKPMIKVNCAALPVNLIESELFGHEKGSFTGAYDRRIGKFELAHEGTLFLDEIGELPIELQGKLLRVLQEKELERIGGNTSIKTDVRIIAATNRVLEEDIEAGKFRPDLYYRLNVFPIQLQPLRHRPEEIPVLARHFIRLYSEKNNRVIYDIDEKAMEQLVNYTWPGNIRQLEHVIELSVLLTDGSTINHIQLPAATPSRDNYDRLLKTIDENERDHIILIMKHCKGRIAGRDGAAGILGVPPSTLHSKLKRLGITKEHL</sequence>
<evidence type="ECO:0000313" key="8">
    <source>
        <dbReference type="Proteomes" id="UP000192276"/>
    </source>
</evidence>
<dbReference type="GO" id="GO:0003677">
    <property type="term" value="F:DNA binding"/>
    <property type="evidence" value="ECO:0007669"/>
    <property type="project" value="UniProtKB-KW"/>
</dbReference>
<keyword evidence="3" id="KW-0805">Transcription regulation</keyword>
<reference evidence="8" key="1">
    <citation type="submission" date="2016-04" db="EMBL/GenBank/DDBJ databases">
        <authorList>
            <person name="Chen L."/>
            <person name="Zhuang W."/>
            <person name="Wang G."/>
        </authorList>
    </citation>
    <scope>NUCLEOTIDE SEQUENCE [LARGE SCALE GENOMIC DNA]</scope>
    <source>
        <strain evidence="8">208</strain>
    </source>
</reference>
<dbReference type="InterPro" id="IPR027417">
    <property type="entry name" value="P-loop_NTPase"/>
</dbReference>
<evidence type="ECO:0000259" key="6">
    <source>
        <dbReference type="PROSITE" id="PS50045"/>
    </source>
</evidence>
<proteinExistence type="predicted"/>
<dbReference type="InterPro" id="IPR009057">
    <property type="entry name" value="Homeodomain-like_sf"/>
</dbReference>
<evidence type="ECO:0000256" key="3">
    <source>
        <dbReference type="ARBA" id="ARBA00023015"/>
    </source>
</evidence>
<dbReference type="Pfam" id="PF00158">
    <property type="entry name" value="Sigma54_activat"/>
    <property type="match status" value="1"/>
</dbReference>
<dbReference type="OrthoDB" id="9782110at2"/>
<dbReference type="Gene3D" id="1.10.8.60">
    <property type="match status" value="1"/>
</dbReference>
<evidence type="ECO:0000313" key="7">
    <source>
        <dbReference type="EMBL" id="OQP68325.1"/>
    </source>
</evidence>
<keyword evidence="4" id="KW-0238">DNA-binding</keyword>
<dbReference type="Proteomes" id="UP000192276">
    <property type="component" value="Unassembled WGS sequence"/>
</dbReference>
<dbReference type="FunFam" id="3.40.50.300:FF:000006">
    <property type="entry name" value="DNA-binding transcriptional regulator NtrC"/>
    <property type="match status" value="1"/>
</dbReference>
<dbReference type="InterPro" id="IPR002078">
    <property type="entry name" value="Sigma_54_int"/>
</dbReference>
<protein>
    <recommendedName>
        <fullName evidence="6">Sigma-54 factor interaction domain-containing protein</fullName>
    </recommendedName>
</protein>
<comment type="caution">
    <text evidence="7">The sequence shown here is derived from an EMBL/GenBank/DDBJ whole genome shotgun (WGS) entry which is preliminary data.</text>
</comment>
<dbReference type="GO" id="GO:0005524">
    <property type="term" value="F:ATP binding"/>
    <property type="evidence" value="ECO:0007669"/>
    <property type="project" value="UniProtKB-KW"/>
</dbReference>
<dbReference type="Gene3D" id="1.10.10.60">
    <property type="entry name" value="Homeodomain-like"/>
    <property type="match status" value="1"/>
</dbReference>
<dbReference type="InterPro" id="IPR025944">
    <property type="entry name" value="Sigma_54_int_dom_CS"/>
</dbReference>
<dbReference type="InterPro" id="IPR058031">
    <property type="entry name" value="AAA_lid_NorR"/>
</dbReference>
<keyword evidence="1" id="KW-0547">Nucleotide-binding</keyword>
<dbReference type="PANTHER" id="PTHR32071:SF57">
    <property type="entry name" value="C4-DICARBOXYLATE TRANSPORT TRANSCRIPTIONAL REGULATORY PROTEIN DCTD"/>
    <property type="match status" value="1"/>
</dbReference>
<evidence type="ECO:0000256" key="4">
    <source>
        <dbReference type="ARBA" id="ARBA00023125"/>
    </source>
</evidence>
<gene>
    <name evidence="7" type="ORF">A4R26_00515</name>
</gene>
<dbReference type="GO" id="GO:0006355">
    <property type="term" value="P:regulation of DNA-templated transcription"/>
    <property type="evidence" value="ECO:0007669"/>
    <property type="project" value="InterPro"/>
</dbReference>
<feature type="domain" description="Sigma-54 factor interaction" evidence="6">
    <location>
        <begin position="41"/>
        <end position="270"/>
    </location>
</feature>
<dbReference type="SUPFAM" id="SSF46689">
    <property type="entry name" value="Homeodomain-like"/>
    <property type="match status" value="1"/>
</dbReference>
<dbReference type="Pfam" id="PF25601">
    <property type="entry name" value="AAA_lid_14"/>
    <property type="match status" value="1"/>
</dbReference>
<dbReference type="PANTHER" id="PTHR32071">
    <property type="entry name" value="TRANSCRIPTIONAL REGULATORY PROTEIN"/>
    <property type="match status" value="1"/>
</dbReference>